<evidence type="ECO:0000313" key="2">
    <source>
        <dbReference type="EMBL" id="CEM22446.1"/>
    </source>
</evidence>
<feature type="compositionally biased region" description="Basic and acidic residues" evidence="1">
    <location>
        <begin position="623"/>
        <end position="633"/>
    </location>
</feature>
<dbReference type="EMBL" id="CDMZ01000836">
    <property type="protein sequence ID" value="CEM22446.1"/>
    <property type="molecule type" value="Genomic_DNA"/>
</dbReference>
<feature type="region of interest" description="Disordered" evidence="1">
    <location>
        <begin position="118"/>
        <end position="146"/>
    </location>
</feature>
<proteinExistence type="predicted"/>
<sequence>MSNSQLLPSSVNNSSPGFVHILDKLIEVVDQQKKESVDRAAHLRKYHPGLHSRLIQNSVDKHGREVVVRQLGEKVVANALGQAPSIGRRIGLTDKVMPNHQILDSLLQQVSDEESRAIARQHRNEQASKVVASQKRQRAEASDFIPAPGGRLHTLADAEKLCTVCGPTRPHTRGSELCLMKQVGKRQEFDGDTDGEEQKGTEGGEEAEGDKAESPKKEEGKRWRNDQKKIKQVGLPFSTWPPFWLSSVLEDRAVDVSRLVSLSPRRTKSPPSQLHTIPGMSTLTRESVRDIERKPSEGIAEDLRLVSFPFGARLSPLHSPPPFQTSPPNCPVDSPIELHTDSFQKHGGGLGGDFRGEAQHSSSPSSEVSLLAARIRELEDRVRSSTDAERKHKEEKELLREYFESQMLALRERMLDMESSVDRLTKENDRLRTLVPVLEDSPVPSHSPSPSPPSRGPRHAPTTREDSEGPRPDSRSRLSVQGEGDRGSIARATEKKRGSLKDGGRVTDRNRLSGKKGKEEERDGDVRIRHKPRNDVKYSSDDSHDEILANRNPKEITQMRNKESRNSQSIPLPLGPSPPAASPHPVHLSRSHPSDHDSSSSSLSNSPPPAPNRRSHKPSPSQKRGEGRAKHQPEIPFSSSSSSASPDNRRNSSKNRRKQVSPESWAETHSPS</sequence>
<dbReference type="AlphaFoldDB" id="A0A0G4G2G5"/>
<feature type="region of interest" description="Disordered" evidence="1">
    <location>
        <begin position="343"/>
        <end position="369"/>
    </location>
</feature>
<feature type="compositionally biased region" description="Pro residues" evidence="1">
    <location>
        <begin position="445"/>
        <end position="455"/>
    </location>
</feature>
<name>A0A0G4G2G5_9ALVE</name>
<feature type="region of interest" description="Disordered" evidence="1">
    <location>
        <begin position="424"/>
        <end position="672"/>
    </location>
</feature>
<feature type="region of interest" description="Disordered" evidence="1">
    <location>
        <begin position="186"/>
        <end position="227"/>
    </location>
</feature>
<feature type="compositionally biased region" description="Basic and acidic residues" evidence="1">
    <location>
        <begin position="462"/>
        <end position="476"/>
    </location>
</feature>
<reference evidence="2" key="1">
    <citation type="submission" date="2014-11" db="EMBL/GenBank/DDBJ databases">
        <authorList>
            <person name="Otto D Thomas"/>
            <person name="Naeem Raeece"/>
        </authorList>
    </citation>
    <scope>NUCLEOTIDE SEQUENCE</scope>
</reference>
<dbReference type="VEuPathDB" id="CryptoDB:Cvel_19967"/>
<feature type="compositionally biased region" description="Basic and acidic residues" evidence="1">
    <location>
        <begin position="209"/>
        <end position="227"/>
    </location>
</feature>
<accession>A0A0G4G2G5</accession>
<evidence type="ECO:0000256" key="1">
    <source>
        <dbReference type="SAM" id="MobiDB-lite"/>
    </source>
</evidence>
<gene>
    <name evidence="2" type="ORF">Cvel_19967</name>
</gene>
<feature type="compositionally biased region" description="Basic and acidic residues" evidence="1">
    <location>
        <begin position="483"/>
        <end position="554"/>
    </location>
</feature>
<organism evidence="2">
    <name type="scientific">Chromera velia CCMP2878</name>
    <dbReference type="NCBI Taxonomy" id="1169474"/>
    <lineage>
        <taxon>Eukaryota</taxon>
        <taxon>Sar</taxon>
        <taxon>Alveolata</taxon>
        <taxon>Colpodellida</taxon>
        <taxon>Chromeraceae</taxon>
        <taxon>Chromera</taxon>
    </lineage>
</organism>
<protein>
    <submittedName>
        <fullName evidence="2">Uncharacterized protein</fullName>
    </submittedName>
</protein>
<feature type="compositionally biased region" description="Pro residues" evidence="1">
    <location>
        <begin position="573"/>
        <end position="582"/>
    </location>
</feature>